<protein>
    <submittedName>
        <fullName evidence="2">Rap-GAP domain-containing protein</fullName>
    </submittedName>
</protein>
<dbReference type="WBParaSite" id="PgR014X_g008_t08">
    <property type="protein sequence ID" value="PgR014X_g008_t08"/>
    <property type="gene ID" value="PgR014X_g008"/>
</dbReference>
<organism evidence="1 2">
    <name type="scientific">Parascaris univalens</name>
    <name type="common">Nematode worm</name>
    <dbReference type="NCBI Taxonomy" id="6257"/>
    <lineage>
        <taxon>Eukaryota</taxon>
        <taxon>Metazoa</taxon>
        <taxon>Ecdysozoa</taxon>
        <taxon>Nematoda</taxon>
        <taxon>Chromadorea</taxon>
        <taxon>Rhabditida</taxon>
        <taxon>Spirurina</taxon>
        <taxon>Ascaridomorpha</taxon>
        <taxon>Ascaridoidea</taxon>
        <taxon>Ascarididae</taxon>
        <taxon>Parascaris</taxon>
    </lineage>
</organism>
<dbReference type="AlphaFoldDB" id="A0A915AQW5"/>
<name>A0A915AQW5_PARUN</name>
<keyword evidence="1" id="KW-1185">Reference proteome</keyword>
<reference evidence="2" key="1">
    <citation type="submission" date="2022-11" db="UniProtKB">
        <authorList>
            <consortium name="WormBaseParasite"/>
        </authorList>
    </citation>
    <scope>IDENTIFICATION</scope>
</reference>
<sequence>MYNEQWYALLHWWSASRLFRMCVSPYNLSSDDISLQVLLNRPV</sequence>
<evidence type="ECO:0000313" key="1">
    <source>
        <dbReference type="Proteomes" id="UP000887569"/>
    </source>
</evidence>
<accession>A0A915AQW5</accession>
<evidence type="ECO:0000313" key="2">
    <source>
        <dbReference type="WBParaSite" id="PgR014X_g008_t08"/>
    </source>
</evidence>
<dbReference type="Proteomes" id="UP000887569">
    <property type="component" value="Unplaced"/>
</dbReference>
<proteinExistence type="predicted"/>